<dbReference type="EMBL" id="ANJA01004647">
    <property type="protein sequence ID" value="ETO58892.1"/>
    <property type="molecule type" value="Genomic_DNA"/>
</dbReference>
<sequence length="451" mass="49749">MARDGVVGTVTSMREHKQVAGPRHDGGGIVLESDVVMPEPTAEFRRALGWSATAARSLGELRAVEEALKDVYATRAVAEARRQEELAAGGVVGDNDVRTGEAQPLVLAATGLDAIGESDWTRAYEAPLQRSRTRRRYEKRVRKALAKARRALRARLAAGTYPDERDGEAAEGKKARRDAMRVHEYRSGSVYAYPSVKVLGKGRRPMRVGQLRAVQAPAVNSLPTARVEVRGEPRKIKLDTGAQYSVAGESWRSLVERLNVLPPVDYVEGFTGTVSRVLGVWRFRFGTQYEQAVVVDALVVEGATTEFLLGEDWMLQNGVKIDFTACEMKWFCGDEKKIVAFSCSSDEQHGENAMKVRMVRAAKVTANTCRRVELAVAAPEGTTGLFMPARRVEPHLLLAPTLTTVCNGKLAVPVMNLVGGRAKLPARELRGLRPGTTWKYWRLQERWVVIV</sequence>
<feature type="compositionally biased region" description="Basic and acidic residues" evidence="1">
    <location>
        <begin position="162"/>
        <end position="178"/>
    </location>
</feature>
<accession>A0A080YWY1</accession>
<name>A0A080YWY1_PHYNI</name>
<dbReference type="SUPFAM" id="SSF50630">
    <property type="entry name" value="Acid proteases"/>
    <property type="match status" value="1"/>
</dbReference>
<evidence type="ECO:0008006" key="4">
    <source>
        <dbReference type="Google" id="ProtNLM"/>
    </source>
</evidence>
<dbReference type="CDD" id="cd00303">
    <property type="entry name" value="retropepsin_like"/>
    <property type="match status" value="1"/>
</dbReference>
<protein>
    <recommendedName>
        <fullName evidence="4">Peptidase A2 domain-containing protein</fullName>
    </recommendedName>
</protein>
<dbReference type="Gene3D" id="2.40.70.10">
    <property type="entry name" value="Acid Proteases"/>
    <property type="match status" value="1"/>
</dbReference>
<dbReference type="Proteomes" id="UP000028582">
    <property type="component" value="Unassembled WGS sequence"/>
</dbReference>
<dbReference type="InterPro" id="IPR021109">
    <property type="entry name" value="Peptidase_aspartic_dom_sf"/>
</dbReference>
<proteinExistence type="predicted"/>
<gene>
    <name evidence="2" type="ORF">F444_22731</name>
</gene>
<dbReference type="AlphaFoldDB" id="A0A080YWY1"/>
<evidence type="ECO:0000313" key="3">
    <source>
        <dbReference type="Proteomes" id="UP000028582"/>
    </source>
</evidence>
<evidence type="ECO:0000256" key="1">
    <source>
        <dbReference type="SAM" id="MobiDB-lite"/>
    </source>
</evidence>
<evidence type="ECO:0000313" key="2">
    <source>
        <dbReference type="EMBL" id="ETO58892.1"/>
    </source>
</evidence>
<organism evidence="2 3">
    <name type="scientific">Phytophthora nicotianae P1976</name>
    <dbReference type="NCBI Taxonomy" id="1317066"/>
    <lineage>
        <taxon>Eukaryota</taxon>
        <taxon>Sar</taxon>
        <taxon>Stramenopiles</taxon>
        <taxon>Oomycota</taxon>
        <taxon>Peronosporomycetes</taxon>
        <taxon>Peronosporales</taxon>
        <taxon>Peronosporaceae</taxon>
        <taxon>Phytophthora</taxon>
    </lineage>
</organism>
<dbReference type="OrthoDB" id="117261at2759"/>
<reference evidence="2 3" key="1">
    <citation type="submission" date="2013-11" db="EMBL/GenBank/DDBJ databases">
        <title>The Genome Sequence of Phytophthora parasitica P1976.</title>
        <authorList>
            <consortium name="The Broad Institute Genomics Platform"/>
            <person name="Russ C."/>
            <person name="Tyler B."/>
            <person name="Panabieres F."/>
            <person name="Shan W."/>
            <person name="Tripathy S."/>
            <person name="Grunwald N."/>
            <person name="Machado M."/>
            <person name="Johnson C.S."/>
            <person name="Walker B."/>
            <person name="Young S."/>
            <person name="Zeng Q."/>
            <person name="Gargeya S."/>
            <person name="Fitzgerald M."/>
            <person name="Haas B."/>
            <person name="Abouelleil A."/>
            <person name="Allen A.W."/>
            <person name="Alvarado L."/>
            <person name="Arachchi H.M."/>
            <person name="Berlin A.M."/>
            <person name="Chapman S.B."/>
            <person name="Gainer-Dewar J."/>
            <person name="Goldberg J."/>
            <person name="Griggs A."/>
            <person name="Gujja S."/>
            <person name="Hansen M."/>
            <person name="Howarth C."/>
            <person name="Imamovic A."/>
            <person name="Ireland A."/>
            <person name="Larimer J."/>
            <person name="McCowan C."/>
            <person name="Murphy C."/>
            <person name="Pearson M."/>
            <person name="Poon T.W."/>
            <person name="Priest M."/>
            <person name="Roberts A."/>
            <person name="Saif S."/>
            <person name="Shea T."/>
            <person name="Sisk P."/>
            <person name="Sykes S."/>
            <person name="Wortman J."/>
            <person name="Nusbaum C."/>
            <person name="Birren B."/>
        </authorList>
    </citation>
    <scope>NUCLEOTIDE SEQUENCE [LARGE SCALE GENOMIC DNA]</scope>
    <source>
        <strain evidence="2 3">P1976</strain>
    </source>
</reference>
<comment type="caution">
    <text evidence="2">The sequence shown here is derived from an EMBL/GenBank/DDBJ whole genome shotgun (WGS) entry which is preliminary data.</text>
</comment>
<feature type="region of interest" description="Disordered" evidence="1">
    <location>
        <begin position="157"/>
        <end position="178"/>
    </location>
</feature>